<dbReference type="EMBL" id="BGPR01006347">
    <property type="protein sequence ID" value="GBN18182.1"/>
    <property type="molecule type" value="Genomic_DNA"/>
</dbReference>
<dbReference type="AlphaFoldDB" id="A0A4Y2LUF6"/>
<evidence type="ECO:0000259" key="1">
    <source>
        <dbReference type="Pfam" id="PF14529"/>
    </source>
</evidence>
<dbReference type="GO" id="GO:0003824">
    <property type="term" value="F:catalytic activity"/>
    <property type="evidence" value="ECO:0007669"/>
    <property type="project" value="InterPro"/>
</dbReference>
<dbReference type="Gene3D" id="3.60.10.10">
    <property type="entry name" value="Endonuclease/exonuclease/phosphatase"/>
    <property type="match status" value="1"/>
</dbReference>
<sequence length="411" mass="46280">MAQEPHVHDNKIQGIPQNWSVFSSKNKKAAIFSPSGNNTPIIISSTDNAPAIKIHADNHPLTLVSAYSSPSENIFGTLEDLRSIIHPLSKEEIIICADLNAHHFFWGYSDEDTRGKAVLDFILGYNLFICNTLDAPPTHHNYNGSLGWPDLTICSHSLINSISNWEVLDKITNSDHAYIEITLSNSITSHKLRRYKTLHGNHIKFLNMLRPQIPNLINKIRASSTETETHSIASSIQQEIIAACNKTFKIRSIQIYQNPSWWNPKLDTNKKKVLALRRRAQRTDQATRIPRFRIWKTGQAKFIKEIRIAKAQGWKKTCASATNPYGKHYKSAFQKIVLPTQLSVLQDASPQGSMKDIAQGILDKIFPFPTSSIPPLNHSSTTRDDIPFTKQEIAHVIKSLPTMAKPQALMV</sequence>
<comment type="caution">
    <text evidence="2">The sequence shown here is derived from an EMBL/GenBank/DDBJ whole genome shotgun (WGS) entry which is preliminary data.</text>
</comment>
<evidence type="ECO:0000313" key="3">
    <source>
        <dbReference type="Proteomes" id="UP000499080"/>
    </source>
</evidence>
<name>A0A4Y2LUF6_ARAVE</name>
<dbReference type="InterPro" id="IPR036691">
    <property type="entry name" value="Endo/exonu/phosph_ase_sf"/>
</dbReference>
<organism evidence="2 3">
    <name type="scientific">Araneus ventricosus</name>
    <name type="common">Orbweaver spider</name>
    <name type="synonym">Epeira ventricosa</name>
    <dbReference type="NCBI Taxonomy" id="182803"/>
    <lineage>
        <taxon>Eukaryota</taxon>
        <taxon>Metazoa</taxon>
        <taxon>Ecdysozoa</taxon>
        <taxon>Arthropoda</taxon>
        <taxon>Chelicerata</taxon>
        <taxon>Arachnida</taxon>
        <taxon>Araneae</taxon>
        <taxon>Araneomorphae</taxon>
        <taxon>Entelegynae</taxon>
        <taxon>Araneoidea</taxon>
        <taxon>Araneidae</taxon>
        <taxon>Araneus</taxon>
    </lineage>
</organism>
<dbReference type="InterPro" id="IPR005135">
    <property type="entry name" value="Endo/exonuclease/phosphatase"/>
</dbReference>
<proteinExistence type="predicted"/>
<reference evidence="2 3" key="1">
    <citation type="journal article" date="2019" name="Sci. Rep.">
        <title>Orb-weaving spider Araneus ventricosus genome elucidates the spidroin gene catalogue.</title>
        <authorList>
            <person name="Kono N."/>
            <person name="Nakamura H."/>
            <person name="Ohtoshi R."/>
            <person name="Moran D.A.P."/>
            <person name="Shinohara A."/>
            <person name="Yoshida Y."/>
            <person name="Fujiwara M."/>
            <person name="Mori M."/>
            <person name="Tomita M."/>
            <person name="Arakawa K."/>
        </authorList>
    </citation>
    <scope>NUCLEOTIDE SEQUENCE [LARGE SCALE GENOMIC DNA]</scope>
</reference>
<gene>
    <name evidence="2" type="ORF">AVEN_211463_1</name>
</gene>
<accession>A0A4Y2LUF6</accession>
<dbReference type="PANTHER" id="PTHR33273">
    <property type="entry name" value="DOMAIN-CONTAINING PROTEIN, PUTATIVE-RELATED"/>
    <property type="match status" value="1"/>
</dbReference>
<keyword evidence="3" id="KW-1185">Reference proteome</keyword>
<protein>
    <recommendedName>
        <fullName evidence="1">Endonuclease/exonuclease/phosphatase domain-containing protein</fullName>
    </recommendedName>
</protein>
<dbReference type="PANTHER" id="PTHR33273:SF4">
    <property type="entry name" value="ENDONUCLEASE_EXONUCLEASE_PHOSPHATASE DOMAIN-CONTAINING PROTEIN"/>
    <property type="match status" value="1"/>
</dbReference>
<evidence type="ECO:0000313" key="2">
    <source>
        <dbReference type="EMBL" id="GBN18182.1"/>
    </source>
</evidence>
<dbReference type="Pfam" id="PF14529">
    <property type="entry name" value="Exo_endo_phos_2"/>
    <property type="match status" value="1"/>
</dbReference>
<dbReference type="SUPFAM" id="SSF56219">
    <property type="entry name" value="DNase I-like"/>
    <property type="match status" value="1"/>
</dbReference>
<dbReference type="OrthoDB" id="411871at2759"/>
<feature type="domain" description="Endonuclease/exonuclease/phosphatase" evidence="1">
    <location>
        <begin position="62"/>
        <end position="179"/>
    </location>
</feature>
<dbReference type="Proteomes" id="UP000499080">
    <property type="component" value="Unassembled WGS sequence"/>
</dbReference>